<keyword evidence="5 7" id="KW-0378">Hydrolase</keyword>
<dbReference type="Proteomes" id="UP000252558">
    <property type="component" value="Unassembled WGS sequence"/>
</dbReference>
<name>A0A368NG88_9GAMM</name>
<organism evidence="10 11">
    <name type="scientific">Corallincola holothuriorum</name>
    <dbReference type="NCBI Taxonomy" id="2282215"/>
    <lineage>
        <taxon>Bacteria</taxon>
        <taxon>Pseudomonadati</taxon>
        <taxon>Pseudomonadota</taxon>
        <taxon>Gammaproteobacteria</taxon>
        <taxon>Alteromonadales</taxon>
        <taxon>Psychromonadaceae</taxon>
        <taxon>Corallincola</taxon>
    </lineage>
</organism>
<keyword evidence="7" id="KW-0235">DNA replication</keyword>
<dbReference type="InterPro" id="IPR029052">
    <property type="entry name" value="Metallo-depent_PP-like"/>
</dbReference>
<dbReference type="Gene3D" id="3.60.21.10">
    <property type="match status" value="1"/>
</dbReference>
<evidence type="ECO:0000256" key="5">
    <source>
        <dbReference type="ARBA" id="ARBA00022801"/>
    </source>
</evidence>
<dbReference type="GO" id="GO:0004519">
    <property type="term" value="F:endonuclease activity"/>
    <property type="evidence" value="ECO:0007669"/>
    <property type="project" value="UniProtKB-KW"/>
</dbReference>
<dbReference type="InterPro" id="IPR004593">
    <property type="entry name" value="SbcD"/>
</dbReference>
<evidence type="ECO:0000256" key="3">
    <source>
        <dbReference type="ARBA" id="ARBA00013365"/>
    </source>
</evidence>
<dbReference type="EMBL" id="QPID01000006">
    <property type="protein sequence ID" value="RCU49478.1"/>
    <property type="molecule type" value="Genomic_DNA"/>
</dbReference>
<feature type="domain" description="Calcineurin-like phosphoesterase" evidence="8">
    <location>
        <begin position="1"/>
        <end position="184"/>
    </location>
</feature>
<evidence type="ECO:0000256" key="1">
    <source>
        <dbReference type="ARBA" id="ARBA00010555"/>
    </source>
</evidence>
<keyword evidence="7" id="KW-0255">Endonuclease</keyword>
<accession>A0A368NG88</accession>
<dbReference type="InterPro" id="IPR026843">
    <property type="entry name" value="SbcD_C"/>
</dbReference>
<sequence length="387" mass="43121">MKFIHTSDWHLGRQFHNASLLEDQRHILQQIVDIAEREHVDAVIVAGDIYDRSVPPANAVALLDEVLDKLCHEMQLPVLMISGNHDSAQRLRFAANQLRQSGLHIMGDLGLLTTPVLLHSATAGTVQFFGLPYCDPEQVRDAFNDEASAQLKTHDQAMAYLMAQLDAARDKQLPSVVIAHCFVAGGTGCESERPLSIGGADQVSASHFSAFNYTALGHLHGPQKQGAEHIRYSGSPLKYSFSEQNQNKSISLVSIDEAGAAHVELIPLQPLRDMRIIEGELNALIAQGKTDPHSDDYLMVRLTDTHAILDPMGKLRAVYPNVLHLEKRMLQARSDNEQALQREKLRQSELSMFRDFFQQVHGNELTGEQDQALQTVIKQLHQDEANR</sequence>
<evidence type="ECO:0000256" key="4">
    <source>
        <dbReference type="ARBA" id="ARBA00022722"/>
    </source>
</evidence>
<keyword evidence="6 7" id="KW-0269">Exonuclease</keyword>
<evidence type="ECO:0000313" key="10">
    <source>
        <dbReference type="EMBL" id="RCU49478.1"/>
    </source>
</evidence>
<dbReference type="AlphaFoldDB" id="A0A368NG88"/>
<comment type="caution">
    <text evidence="10">The sequence shown here is derived from an EMBL/GenBank/DDBJ whole genome shotgun (WGS) entry which is preliminary data.</text>
</comment>
<evidence type="ECO:0000313" key="11">
    <source>
        <dbReference type="Proteomes" id="UP000252558"/>
    </source>
</evidence>
<keyword evidence="4 7" id="KW-0540">Nuclease</keyword>
<dbReference type="RefSeq" id="WP_114338474.1">
    <property type="nucleotide sequence ID" value="NZ_QPID01000006.1"/>
</dbReference>
<dbReference type="GO" id="GO:0006310">
    <property type="term" value="P:DNA recombination"/>
    <property type="evidence" value="ECO:0007669"/>
    <property type="project" value="UniProtKB-KW"/>
</dbReference>
<dbReference type="SUPFAM" id="SSF56300">
    <property type="entry name" value="Metallo-dependent phosphatases"/>
    <property type="match status" value="1"/>
</dbReference>
<evidence type="ECO:0000256" key="6">
    <source>
        <dbReference type="ARBA" id="ARBA00022839"/>
    </source>
</evidence>
<dbReference type="Pfam" id="PF12320">
    <property type="entry name" value="SbcD_C"/>
    <property type="match status" value="1"/>
</dbReference>
<comment type="similarity">
    <text evidence="1 7">Belongs to the SbcD family.</text>
</comment>
<dbReference type="InterPro" id="IPR004843">
    <property type="entry name" value="Calcineurin-like_PHP"/>
</dbReference>
<evidence type="ECO:0000259" key="9">
    <source>
        <dbReference type="Pfam" id="PF12320"/>
    </source>
</evidence>
<comment type="subunit">
    <text evidence="2 7">Heterodimer of SbcC and SbcD.</text>
</comment>
<evidence type="ECO:0000256" key="7">
    <source>
        <dbReference type="RuleBase" id="RU363069"/>
    </source>
</evidence>
<keyword evidence="11" id="KW-1185">Reference proteome</keyword>
<keyword evidence="7" id="KW-0233">DNA recombination</keyword>
<comment type="function">
    <text evidence="7">SbcCD cleaves DNA hairpin structures. These structures can inhibit DNA replication and are intermediates in certain DNA recombination reactions. The complex acts as a 3'-&gt;5' double strand exonuclease that can open hairpins. It also has a 5' single-strand endonuclease activity.</text>
</comment>
<feature type="domain" description="Nuclease SbcCD subunit D C-terminal" evidence="9">
    <location>
        <begin position="270"/>
        <end position="360"/>
    </location>
</feature>
<dbReference type="PANTHER" id="PTHR30337">
    <property type="entry name" value="COMPONENT OF ATP-DEPENDENT DSDNA EXONUCLEASE"/>
    <property type="match status" value="1"/>
</dbReference>
<dbReference type="GO" id="GO:0008408">
    <property type="term" value="F:3'-5' exonuclease activity"/>
    <property type="evidence" value="ECO:0007669"/>
    <property type="project" value="InterPro"/>
</dbReference>
<dbReference type="InterPro" id="IPR050535">
    <property type="entry name" value="DNA_Repair-Maintenance_Comp"/>
</dbReference>
<reference evidence="10 11" key="1">
    <citation type="submission" date="2018-07" db="EMBL/GenBank/DDBJ databases">
        <title>Corallincola holothuriorum sp. nov., a new facultative anaerobe isolated from sea cucumber Apostichopus japonicus.</title>
        <authorList>
            <person name="Xia H."/>
        </authorList>
    </citation>
    <scope>NUCLEOTIDE SEQUENCE [LARGE SCALE GENOMIC DNA]</scope>
    <source>
        <strain evidence="10 11">C4</strain>
    </source>
</reference>
<dbReference type="GO" id="GO:0006260">
    <property type="term" value="P:DNA replication"/>
    <property type="evidence" value="ECO:0007669"/>
    <property type="project" value="UniProtKB-KW"/>
</dbReference>
<gene>
    <name evidence="7" type="primary">sbcD</name>
    <name evidence="10" type="ORF">DU002_11185</name>
</gene>
<dbReference type="NCBIfam" id="TIGR00619">
    <property type="entry name" value="sbcd"/>
    <property type="match status" value="1"/>
</dbReference>
<dbReference type="InterPro" id="IPR041796">
    <property type="entry name" value="Mre11_N"/>
</dbReference>
<dbReference type="OrthoDB" id="9773856at2"/>
<dbReference type="CDD" id="cd00840">
    <property type="entry name" value="MPP_Mre11_N"/>
    <property type="match status" value="1"/>
</dbReference>
<dbReference type="Pfam" id="PF00149">
    <property type="entry name" value="Metallophos"/>
    <property type="match status" value="1"/>
</dbReference>
<proteinExistence type="inferred from homology"/>
<protein>
    <recommendedName>
        <fullName evidence="3 7">Nuclease SbcCD subunit D</fullName>
    </recommendedName>
</protein>
<evidence type="ECO:0000259" key="8">
    <source>
        <dbReference type="Pfam" id="PF00149"/>
    </source>
</evidence>
<evidence type="ECO:0000256" key="2">
    <source>
        <dbReference type="ARBA" id="ARBA00011322"/>
    </source>
</evidence>
<dbReference type="PANTHER" id="PTHR30337:SF0">
    <property type="entry name" value="NUCLEASE SBCCD SUBUNIT D"/>
    <property type="match status" value="1"/>
</dbReference>